<evidence type="ECO:0000313" key="1">
    <source>
        <dbReference type="EMBL" id="ERP39218.1"/>
    </source>
</evidence>
<comment type="caution">
    <text evidence="1">The sequence shown here is derived from an EMBL/GenBank/DDBJ whole genome shotgun (WGS) entry which is preliminary data.</text>
</comment>
<gene>
    <name evidence="1" type="ORF">CALK_0003</name>
</gene>
<dbReference type="STRING" id="1313304.CALK_0003"/>
<accession>U7DCB7</accession>
<organism evidence="1 2">
    <name type="scientific">Chitinivibrio alkaliphilus ACht1</name>
    <dbReference type="NCBI Taxonomy" id="1313304"/>
    <lineage>
        <taxon>Bacteria</taxon>
        <taxon>Pseudomonadati</taxon>
        <taxon>Fibrobacterota</taxon>
        <taxon>Chitinivibrionia</taxon>
        <taxon>Chitinivibrionales</taxon>
        <taxon>Chitinivibrionaceae</taxon>
        <taxon>Chitinivibrio</taxon>
    </lineage>
</organism>
<dbReference type="RefSeq" id="WP_022635578.1">
    <property type="nucleotide sequence ID" value="NZ_ASJR01000001.1"/>
</dbReference>
<protein>
    <submittedName>
        <fullName evidence="1">Uncharacterized protein</fullName>
    </submittedName>
</protein>
<sequence length="158" mass="18130">MSHRYGILQIQRSNNDSSPLILFCSRPSNEKKSHKALAYALSRALFEGHVSLNFPAYVDSCTPFGQGDDLEHEVVENPFIENSDDVKDLAALQDGEDDSYCVHVHEDAGEESVPPAFFVFQKDRVYLHRYFIYETRILHHISRLRSHRAHPTFSSGFF</sequence>
<evidence type="ECO:0000313" key="2">
    <source>
        <dbReference type="Proteomes" id="UP000017148"/>
    </source>
</evidence>
<reference evidence="1 2" key="1">
    <citation type="journal article" date="2013" name="Environ. Microbiol.">
        <title>Genome analysis of Chitinivibrio alkaliphilus gen. nov., sp. nov., a novel extremely haloalkaliphilic anaerobic chitinolytic bacterium from the candidate phylum Termite Group 3.</title>
        <authorList>
            <person name="Sorokin D.Y."/>
            <person name="Gumerov V.M."/>
            <person name="Rakitin A.L."/>
            <person name="Beletsky A.V."/>
            <person name="Damste J.S."/>
            <person name="Muyzer G."/>
            <person name="Mardanov A.V."/>
            <person name="Ravin N.V."/>
        </authorList>
    </citation>
    <scope>NUCLEOTIDE SEQUENCE [LARGE SCALE GENOMIC DNA]</scope>
    <source>
        <strain evidence="1 2">ACht1</strain>
    </source>
</reference>
<dbReference type="Proteomes" id="UP000017148">
    <property type="component" value="Unassembled WGS sequence"/>
</dbReference>
<proteinExistence type="predicted"/>
<name>U7DCB7_9BACT</name>
<keyword evidence="2" id="KW-1185">Reference proteome</keyword>
<dbReference type="AlphaFoldDB" id="U7DCB7"/>
<dbReference type="EMBL" id="ASJR01000001">
    <property type="protein sequence ID" value="ERP39218.1"/>
    <property type="molecule type" value="Genomic_DNA"/>
</dbReference>